<dbReference type="GeneID" id="74946240"/>
<dbReference type="OrthoDB" id="6262at2157"/>
<keyword evidence="3" id="KW-0067">ATP-binding</keyword>
<dbReference type="InterPro" id="IPR051231">
    <property type="entry name" value="SOSS-B"/>
</dbReference>
<gene>
    <name evidence="3" type="ORF">NVIE_009740</name>
</gene>
<dbReference type="Pfam" id="PF21473">
    <property type="entry name" value="OB_Ssb-like"/>
    <property type="match status" value="1"/>
</dbReference>
<keyword evidence="3" id="KW-0378">Hydrolase</keyword>
<dbReference type="KEGG" id="nvn:NVIE_009740"/>
<dbReference type="Proteomes" id="UP000027093">
    <property type="component" value="Chromosome"/>
</dbReference>
<dbReference type="GO" id="GO:0003677">
    <property type="term" value="F:DNA binding"/>
    <property type="evidence" value="ECO:0007669"/>
    <property type="project" value="UniProtKB-KW"/>
</dbReference>
<accession>A0A060HPR7</accession>
<dbReference type="SUPFAM" id="SSF50249">
    <property type="entry name" value="Nucleic acid-binding proteins"/>
    <property type="match status" value="1"/>
</dbReference>
<dbReference type="GO" id="GO:0004386">
    <property type="term" value="F:helicase activity"/>
    <property type="evidence" value="ECO:0007669"/>
    <property type="project" value="UniProtKB-KW"/>
</dbReference>
<evidence type="ECO:0000313" key="4">
    <source>
        <dbReference type="Proteomes" id="UP000027093"/>
    </source>
</evidence>
<name>A0A060HPR7_9ARCH</name>
<feature type="domain" description="Single-stranded DNA binding protein Ssb-like OB fold" evidence="2">
    <location>
        <begin position="18"/>
        <end position="93"/>
    </location>
</feature>
<dbReference type="HOGENOM" id="CLU_110881_2_2_2"/>
<dbReference type="GO" id="GO:0010212">
    <property type="term" value="P:response to ionizing radiation"/>
    <property type="evidence" value="ECO:0007669"/>
    <property type="project" value="TreeGrafter"/>
</dbReference>
<evidence type="ECO:0000259" key="2">
    <source>
        <dbReference type="Pfam" id="PF21473"/>
    </source>
</evidence>
<dbReference type="PANTHER" id="PTHR13356">
    <property type="entry name" value="OB FOLD NUCLEIC ACID BINDING PROTEIN-RELATED"/>
    <property type="match status" value="1"/>
</dbReference>
<keyword evidence="3" id="KW-0347">Helicase</keyword>
<keyword evidence="4" id="KW-1185">Reference proteome</keyword>
<keyword evidence="1" id="KW-0238">DNA-binding</keyword>
<evidence type="ECO:0000256" key="1">
    <source>
        <dbReference type="ARBA" id="ARBA00023125"/>
    </source>
</evidence>
<sequence length="95" mass="9999">MKISELKAGMRNVSVTAKVDSVGQPRTVNLKAGGTNTVADAIISDDSGSIKLSLWGDDINKIQAGDRISVENGYINTFKGENSISVGKFGKLTKA</sequence>
<organism evidence="3 4">
    <name type="scientific">Nitrososphaera viennensis EN76</name>
    <dbReference type="NCBI Taxonomy" id="926571"/>
    <lineage>
        <taxon>Archaea</taxon>
        <taxon>Nitrososphaerota</taxon>
        <taxon>Nitrososphaeria</taxon>
        <taxon>Nitrososphaerales</taxon>
        <taxon>Nitrososphaeraceae</taxon>
        <taxon>Nitrososphaera</taxon>
    </lineage>
</organism>
<dbReference type="InterPro" id="IPR048970">
    <property type="entry name" value="OB_Ssb-like"/>
</dbReference>
<dbReference type="GO" id="GO:0000724">
    <property type="term" value="P:double-strand break repair via homologous recombination"/>
    <property type="evidence" value="ECO:0007669"/>
    <property type="project" value="TreeGrafter"/>
</dbReference>
<dbReference type="AlphaFoldDB" id="A0A060HPR7"/>
<protein>
    <submittedName>
        <fullName evidence="3">Putative nucleic acid binding OB-fold tRNA/helicase-type</fullName>
    </submittedName>
</protein>
<reference evidence="3 4" key="1">
    <citation type="journal article" date="2014" name="Int. J. Syst. Evol. Microbiol.">
        <title>Nitrososphaera viennensis gen. nov., sp. nov., an aerobic and mesophilic, ammonia-oxidizing archaeon from soil and a member of the archaeal phylum Thaumarchaeota.</title>
        <authorList>
            <person name="Stieglmeier M."/>
            <person name="Klingl A."/>
            <person name="Alves R.J."/>
            <person name="Rittmann S.K."/>
            <person name="Melcher M."/>
            <person name="Leisch N."/>
            <person name="Schleper C."/>
        </authorList>
    </citation>
    <scope>NUCLEOTIDE SEQUENCE [LARGE SCALE GENOMIC DNA]</scope>
    <source>
        <strain evidence="3">EN76</strain>
    </source>
</reference>
<dbReference type="CDD" id="cd04491">
    <property type="entry name" value="SoSSB_OBF"/>
    <property type="match status" value="1"/>
</dbReference>
<dbReference type="InterPro" id="IPR012340">
    <property type="entry name" value="NA-bd_OB-fold"/>
</dbReference>
<dbReference type="PANTHER" id="PTHR13356:SF0">
    <property type="entry name" value="SOSS COMPLEX SUBUNIT B HOMOLOG"/>
    <property type="match status" value="1"/>
</dbReference>
<dbReference type="EMBL" id="CP007536">
    <property type="protein sequence ID" value="AIC15202.1"/>
    <property type="molecule type" value="Genomic_DNA"/>
</dbReference>
<dbReference type="RefSeq" id="WP_075054265.1">
    <property type="nucleotide sequence ID" value="NZ_CP007536.1"/>
</dbReference>
<evidence type="ECO:0000313" key="3">
    <source>
        <dbReference type="EMBL" id="AIC15202.1"/>
    </source>
</evidence>
<dbReference type="STRING" id="926571.NVIE_009740"/>
<dbReference type="Gene3D" id="2.40.50.140">
    <property type="entry name" value="Nucleic acid-binding proteins"/>
    <property type="match status" value="1"/>
</dbReference>
<keyword evidence="3" id="KW-0547">Nucleotide-binding</keyword>
<proteinExistence type="predicted"/>